<dbReference type="Pfam" id="PF17776">
    <property type="entry name" value="NLRC4_HD2"/>
    <property type="match status" value="1"/>
</dbReference>
<dbReference type="Pfam" id="PF00622">
    <property type="entry name" value="SPRY"/>
    <property type="match status" value="1"/>
</dbReference>
<dbReference type="Ensembl" id="ENSCCRT00015080284.1">
    <property type="protein sequence ID" value="ENSCCRP00015077741.1"/>
    <property type="gene ID" value="ENSCCRG00015031500.1"/>
</dbReference>
<keyword evidence="2" id="KW-0963">Cytoplasm</keyword>
<dbReference type="Pfam" id="PF13765">
    <property type="entry name" value="PRY"/>
    <property type="match status" value="1"/>
</dbReference>
<dbReference type="Ensembl" id="ENSCCRT00015080283.1">
    <property type="protein sequence ID" value="ENSCCRP00015077740.1"/>
    <property type="gene ID" value="ENSCCRG00015031500.1"/>
</dbReference>
<dbReference type="Pfam" id="PF14484">
    <property type="entry name" value="FISNA"/>
    <property type="match status" value="1"/>
</dbReference>
<organism evidence="10 11">
    <name type="scientific">Cyprinus carpio</name>
    <name type="common">Common carp</name>
    <dbReference type="NCBI Taxonomy" id="7962"/>
    <lineage>
        <taxon>Eukaryota</taxon>
        <taxon>Metazoa</taxon>
        <taxon>Chordata</taxon>
        <taxon>Craniata</taxon>
        <taxon>Vertebrata</taxon>
        <taxon>Euteleostomi</taxon>
        <taxon>Actinopterygii</taxon>
        <taxon>Neopterygii</taxon>
        <taxon>Teleostei</taxon>
        <taxon>Ostariophysi</taxon>
        <taxon>Cypriniformes</taxon>
        <taxon>Cyprinidae</taxon>
        <taxon>Cyprininae</taxon>
        <taxon>Cyprinus</taxon>
    </lineage>
</organism>
<feature type="domain" description="B30.2/SPRY" evidence="8">
    <location>
        <begin position="814"/>
        <end position="1010"/>
    </location>
</feature>
<dbReference type="InterPro" id="IPR013320">
    <property type="entry name" value="ConA-like_dom_sf"/>
</dbReference>
<feature type="compositionally biased region" description="Polar residues" evidence="7">
    <location>
        <begin position="42"/>
        <end position="52"/>
    </location>
</feature>
<evidence type="ECO:0000313" key="10">
    <source>
        <dbReference type="Ensembl" id="ENSCCRP00015077740.1"/>
    </source>
</evidence>
<dbReference type="GO" id="GO:0005524">
    <property type="term" value="F:ATP binding"/>
    <property type="evidence" value="ECO:0007669"/>
    <property type="project" value="UniProtKB-KW"/>
</dbReference>
<dbReference type="InterPro" id="IPR003877">
    <property type="entry name" value="SPRY_dom"/>
</dbReference>
<evidence type="ECO:0000259" key="8">
    <source>
        <dbReference type="PROSITE" id="PS50188"/>
    </source>
</evidence>
<dbReference type="PRINTS" id="PR01407">
    <property type="entry name" value="BUTYPHLNCDUF"/>
</dbReference>
<dbReference type="Gene3D" id="2.60.120.920">
    <property type="match status" value="1"/>
</dbReference>
<dbReference type="SMART" id="SM00589">
    <property type="entry name" value="PRY"/>
    <property type="match status" value="1"/>
</dbReference>
<comment type="subcellular location">
    <subcellularLocation>
        <location evidence="1">Cytoplasm</location>
    </subcellularLocation>
</comment>
<dbReference type="Gene3D" id="3.40.50.300">
    <property type="entry name" value="P-loop containing nucleotide triphosphate hydrolases"/>
    <property type="match status" value="1"/>
</dbReference>
<dbReference type="FunFam" id="2.60.120.920:FF:000037">
    <property type="entry name" value="Si:dkey-191j3.2"/>
    <property type="match status" value="1"/>
</dbReference>
<evidence type="ECO:0000256" key="6">
    <source>
        <dbReference type="ARBA" id="ARBA00022840"/>
    </source>
</evidence>
<dbReference type="AlphaFoldDB" id="A0A8C1X781"/>
<evidence type="ECO:0000256" key="7">
    <source>
        <dbReference type="SAM" id="MobiDB-lite"/>
    </source>
</evidence>
<accession>A0A8C1X781</accession>
<dbReference type="InterPro" id="IPR003879">
    <property type="entry name" value="Butyrophylin_SPRY"/>
</dbReference>
<dbReference type="Pfam" id="PF05729">
    <property type="entry name" value="NACHT"/>
    <property type="match status" value="1"/>
</dbReference>
<dbReference type="SMART" id="SM01288">
    <property type="entry name" value="FISNA"/>
    <property type="match status" value="1"/>
</dbReference>
<dbReference type="InterPro" id="IPR001611">
    <property type="entry name" value="Leu-rich_rpt"/>
</dbReference>
<name>A0A8C1X781_CYPCA</name>
<dbReference type="GO" id="GO:0005737">
    <property type="term" value="C:cytoplasm"/>
    <property type="evidence" value="ECO:0007669"/>
    <property type="project" value="UniProtKB-SubCell"/>
</dbReference>
<evidence type="ECO:0000256" key="1">
    <source>
        <dbReference type="ARBA" id="ARBA00004496"/>
    </source>
</evidence>
<dbReference type="FunFam" id="3.40.50.300:FF:000210">
    <property type="entry name" value="Si:dkey-16p6.1"/>
    <property type="match status" value="1"/>
</dbReference>
<dbReference type="Gene3D" id="3.80.10.10">
    <property type="entry name" value="Ribonuclease Inhibitor"/>
    <property type="match status" value="1"/>
</dbReference>
<dbReference type="Proteomes" id="UP000694700">
    <property type="component" value="Unplaced"/>
</dbReference>
<dbReference type="InterPro" id="IPR007111">
    <property type="entry name" value="NACHT_NTPase"/>
</dbReference>
<dbReference type="InterPro" id="IPR032675">
    <property type="entry name" value="LRR_dom_sf"/>
</dbReference>
<reference evidence="10" key="1">
    <citation type="submission" date="2025-05" db="UniProtKB">
        <authorList>
            <consortium name="Ensembl"/>
        </authorList>
    </citation>
    <scope>IDENTIFICATION</scope>
</reference>
<dbReference type="InterPro" id="IPR029495">
    <property type="entry name" value="NACHT-assoc"/>
</dbReference>
<evidence type="ECO:0000313" key="11">
    <source>
        <dbReference type="Proteomes" id="UP000694700"/>
    </source>
</evidence>
<dbReference type="SUPFAM" id="SSF52047">
    <property type="entry name" value="RNI-like"/>
    <property type="match status" value="1"/>
</dbReference>
<dbReference type="InterPro" id="IPR051261">
    <property type="entry name" value="NLR"/>
</dbReference>
<dbReference type="InterPro" id="IPR027417">
    <property type="entry name" value="P-loop_NTPase"/>
</dbReference>
<proteinExistence type="predicted"/>
<evidence type="ECO:0000256" key="4">
    <source>
        <dbReference type="ARBA" id="ARBA00022737"/>
    </source>
</evidence>
<dbReference type="InterPro" id="IPR041075">
    <property type="entry name" value="NOD1/2_WH"/>
</dbReference>
<evidence type="ECO:0000256" key="2">
    <source>
        <dbReference type="ARBA" id="ARBA00022490"/>
    </source>
</evidence>
<keyword evidence="6" id="KW-0067">ATP-binding</keyword>
<evidence type="ECO:0000259" key="9">
    <source>
        <dbReference type="PROSITE" id="PS50837"/>
    </source>
</evidence>
<keyword evidence="3" id="KW-0433">Leucine-rich repeat</keyword>
<dbReference type="SMART" id="SM00449">
    <property type="entry name" value="SPRY"/>
    <property type="match status" value="1"/>
</dbReference>
<sequence length="1010" mass="116077">MSLYEGREEDDVHYQNKRAASPEPSCVSMRSDQYMPEPLKFSTESVTFNPSDTENKRSASPEPSCVSMRSDKSLPAPPQFSTGSVTFNPRDDQTGDLQQDSHQPDDQLQRIKDQYKTSMKNKYERLFEGINLHETQTLLNRIYTQLYIIEGEREGVNEEHEVLQMENTARTQHSQDTPIYCNDIFKGSAEAGCEEKEQIKTVLTKGIAGIGKTVSVQKFILDWAEGKANQDVDFMFVLPFRELNLIRDHQYSLHRLLLDFHPELQDLDSQIYEECKVVFIFDGLDESRITLKFSDAQKVCDVTETSSVAVLMSKLMKGELLPSALIWITSRPAAVNQIPSKYIHRLTEIQGFTEPQKEEYFRKRISDEHQASRIISHIKIVRSLHIMCHIPVFSWISSTVLQKLLEEDLSAEIPQTLTEMFIHFLLIQINMRKQKYEERDPEKLLQSKREVIMKLAEVAFKQLMKGNVMFYEEDLIESSIDVTDASVYSGICTEIFKEESVIHQRKVYSFVHLSFQEFLAALYAFYYQVSTTMKAIMFFALHHLLKGAVDKALESETGHLDLFLRFLLGISLESNQRLLQDLLTHTVDTSQTIRETTQYIKEKIKTMNTSEDFSAERSINLFLCLLEVKDQTLYREIEEFVKSDKHSEKKLSAAHCSAIAYMLQMSEEPLDEFDLKKYNTTQEGRRRLIPAVNNCRKALLSGCNLNDESCKIIASCLQSSKSPLRELDVSNNDLQDSGVKLISDALKNTNCQLEILRLSGCMVTDEGCCYLASALSSNRSHLRELDLSYNHPEHSAFQLRSYQNDPDYALKILNIDHGGHYRITPGLRKWFCDLTLDPNTANCLLILSEKNRKITCVEEQQSYLDHPDRFDDCEQVLCRESLTGHCYWEVDWSGYAYISVSYKGINRKGGRDDCRFGWNEKSWSLFCTVDRFSAWHNNRNMNMPVPSPPSSKIGVYLDWKAGNLSFYSVSDTHTLTHLHTFNTTFKEPLYAGFNVYSASSTLFLCGVGQC</sequence>
<dbReference type="Pfam" id="PF13516">
    <property type="entry name" value="LRR_6"/>
    <property type="match status" value="2"/>
</dbReference>
<evidence type="ECO:0000256" key="3">
    <source>
        <dbReference type="ARBA" id="ARBA00022614"/>
    </source>
</evidence>
<evidence type="ECO:0000256" key="5">
    <source>
        <dbReference type="ARBA" id="ARBA00022741"/>
    </source>
</evidence>
<dbReference type="SUPFAM" id="SSF49899">
    <property type="entry name" value="Concanavalin A-like lectins/glucanases"/>
    <property type="match status" value="1"/>
</dbReference>
<dbReference type="InterPro" id="IPR041267">
    <property type="entry name" value="NLRP_HD2"/>
</dbReference>
<keyword evidence="4" id="KW-0677">Repeat</keyword>
<keyword evidence="5" id="KW-0547">Nucleotide-binding</keyword>
<dbReference type="CDD" id="cd16040">
    <property type="entry name" value="SPRY_PRY_SNTX"/>
    <property type="match status" value="1"/>
</dbReference>
<dbReference type="SMART" id="SM00368">
    <property type="entry name" value="LRR_RI"/>
    <property type="match status" value="3"/>
</dbReference>
<dbReference type="PROSITE" id="PS50837">
    <property type="entry name" value="NACHT"/>
    <property type="match status" value="1"/>
</dbReference>
<dbReference type="Pfam" id="PF17779">
    <property type="entry name" value="WHD_NOD2"/>
    <property type="match status" value="1"/>
</dbReference>
<feature type="region of interest" description="Disordered" evidence="7">
    <location>
        <begin position="1"/>
        <end position="107"/>
    </location>
</feature>
<dbReference type="InterPro" id="IPR006574">
    <property type="entry name" value="PRY"/>
</dbReference>
<feature type="domain" description="NACHT" evidence="9">
    <location>
        <begin position="200"/>
        <end position="334"/>
    </location>
</feature>
<dbReference type="PANTHER" id="PTHR24106">
    <property type="entry name" value="NACHT, LRR AND CARD DOMAINS-CONTAINING"/>
    <property type="match status" value="1"/>
</dbReference>
<dbReference type="FunFam" id="3.80.10.10:FF:000336">
    <property type="entry name" value="Si:dkey-222h21.2"/>
    <property type="match status" value="1"/>
</dbReference>
<dbReference type="PROSITE" id="PS50188">
    <property type="entry name" value="B302_SPRY"/>
    <property type="match status" value="1"/>
</dbReference>
<protein>
    <submittedName>
        <fullName evidence="10">Uncharacterized protein</fullName>
    </submittedName>
</protein>
<dbReference type="InterPro" id="IPR001870">
    <property type="entry name" value="B30.2/SPRY"/>
</dbReference>
<dbReference type="InterPro" id="IPR043136">
    <property type="entry name" value="B30.2/SPRY_sf"/>
</dbReference>